<dbReference type="SUPFAM" id="SSF53335">
    <property type="entry name" value="S-adenosyl-L-methionine-dependent methyltransferases"/>
    <property type="match status" value="1"/>
</dbReference>
<dbReference type="RefSeq" id="WP_323296672.1">
    <property type="nucleotide sequence ID" value="NZ_JAYFUM010000010.1"/>
</dbReference>
<dbReference type="GO" id="GO:0008168">
    <property type="term" value="F:methyltransferase activity"/>
    <property type="evidence" value="ECO:0007669"/>
    <property type="project" value="UniProtKB-KW"/>
</dbReference>
<dbReference type="InterPro" id="IPR041497">
    <property type="entry name" value="Thump-like"/>
</dbReference>
<evidence type="ECO:0000259" key="1">
    <source>
        <dbReference type="Pfam" id="PF18096"/>
    </source>
</evidence>
<dbReference type="Pfam" id="PF22013">
    <property type="entry name" value="PG_1098_Fer"/>
    <property type="match status" value="1"/>
</dbReference>
<dbReference type="CDD" id="cd02440">
    <property type="entry name" value="AdoMet_MTases"/>
    <property type="match status" value="1"/>
</dbReference>
<name>A0ABU5Q9I5_9BACT</name>
<evidence type="ECO:0000313" key="4">
    <source>
        <dbReference type="Proteomes" id="UP001302949"/>
    </source>
</evidence>
<feature type="domain" description="THUMP-like" evidence="1">
    <location>
        <begin position="311"/>
        <end position="381"/>
    </location>
</feature>
<accession>A0ABU5Q9I5</accession>
<dbReference type="InterPro" id="IPR029063">
    <property type="entry name" value="SAM-dependent_MTases_sf"/>
</dbReference>
<gene>
    <name evidence="3" type="ORF">VB248_10235</name>
</gene>
<dbReference type="Gene3D" id="3.40.50.150">
    <property type="entry name" value="Vaccinia Virus protein VP39"/>
    <property type="match status" value="1"/>
</dbReference>
<reference evidence="3 4" key="1">
    <citation type="submission" date="2023-12" db="EMBL/GenBank/DDBJ databases">
        <title>Novel species of the genus Arcicella isolated from rivers.</title>
        <authorList>
            <person name="Lu H."/>
        </authorList>
    </citation>
    <scope>NUCLEOTIDE SEQUENCE [LARGE SCALE GENOMIC DNA]</scope>
    <source>
        <strain evidence="3 4">KCTC 23307</strain>
    </source>
</reference>
<dbReference type="InterPro" id="IPR054168">
    <property type="entry name" value="PG_1098_Fer"/>
</dbReference>
<comment type="caution">
    <text evidence="3">The sequence shown here is derived from an EMBL/GenBank/DDBJ whole genome shotgun (WGS) entry which is preliminary data.</text>
</comment>
<dbReference type="Proteomes" id="UP001302949">
    <property type="component" value="Unassembled WGS sequence"/>
</dbReference>
<keyword evidence="3" id="KW-0489">Methyltransferase</keyword>
<sequence length="388" mass="44466">MNQLLLQAKRFPTLQIPYLVAQIQARQKAKNKLPEWTENIEVFFPKMLSLEQSSSEITAKFKAELIKGESILDLTGGMGIDLSYLSKSFQNAFYAEQNPDLAKITQYNYQVLGIQNVQFFTGNSESWLQENERKFSWIYLDPHRRDDTGNKVVKLQDCEPNILKIKDLIFEKSDNILLKVSPMLDIDLAILELKNVIKVYIVAVENEVKEILFQLQKNYEGEATITAVNFPKSSNTTDINELEKQIFSFRKSEEKTAIIQFSEAQAFLYEPNAAILKSGAFRMTTQHFGLQKIAPHSHLYTSAELVEDFQGRSFQVQGVCKLDKKEISRYLSGNKANITIRNFPLTVKQIREKLKINEGGEHYLFATTDAKNQKIVIICKKVTRVSNS</sequence>
<keyword evidence="3" id="KW-0808">Transferase</keyword>
<proteinExistence type="predicted"/>
<evidence type="ECO:0000313" key="3">
    <source>
        <dbReference type="EMBL" id="MEA5139516.1"/>
    </source>
</evidence>
<organism evidence="3 4">
    <name type="scientific">Arcicella rigui</name>
    <dbReference type="NCBI Taxonomy" id="797020"/>
    <lineage>
        <taxon>Bacteria</taxon>
        <taxon>Pseudomonadati</taxon>
        <taxon>Bacteroidota</taxon>
        <taxon>Cytophagia</taxon>
        <taxon>Cytophagales</taxon>
        <taxon>Flectobacillaceae</taxon>
        <taxon>Arcicella</taxon>
    </lineage>
</organism>
<dbReference type="GO" id="GO:0032259">
    <property type="term" value="P:methylation"/>
    <property type="evidence" value="ECO:0007669"/>
    <property type="project" value="UniProtKB-KW"/>
</dbReference>
<keyword evidence="4" id="KW-1185">Reference proteome</keyword>
<evidence type="ECO:0000259" key="2">
    <source>
        <dbReference type="Pfam" id="PF22013"/>
    </source>
</evidence>
<protein>
    <submittedName>
        <fullName evidence="3">Class I SAM-dependent methyltransferase</fullName>
        <ecNumber evidence="3">2.1.1.-</ecNumber>
    </submittedName>
</protein>
<dbReference type="Pfam" id="PF18096">
    <property type="entry name" value="Thump_like"/>
    <property type="match status" value="1"/>
</dbReference>
<dbReference type="EC" id="2.1.1.-" evidence="3"/>
<dbReference type="Gene3D" id="1.10.10.1110">
    <property type="entry name" value="Methyltransferase PG1098, N-terminal domain"/>
    <property type="match status" value="1"/>
</dbReference>
<feature type="domain" description="PG-1098 ferredoxin-like" evidence="2">
    <location>
        <begin position="267"/>
        <end position="309"/>
    </location>
</feature>
<dbReference type="EMBL" id="JAYFUM010000010">
    <property type="protein sequence ID" value="MEA5139516.1"/>
    <property type="molecule type" value="Genomic_DNA"/>
</dbReference>